<dbReference type="Gene3D" id="3.40.50.300">
    <property type="entry name" value="P-loop containing nucleotide triphosphate hydrolases"/>
    <property type="match status" value="1"/>
</dbReference>
<dbReference type="Pfam" id="PF03135">
    <property type="entry name" value="CagE_TrbE_VirB"/>
    <property type="match status" value="1"/>
</dbReference>
<feature type="domain" description="TraG P-loop" evidence="6">
    <location>
        <begin position="588"/>
        <end position="713"/>
    </location>
</feature>
<evidence type="ECO:0000256" key="4">
    <source>
        <dbReference type="ARBA" id="ARBA00023026"/>
    </source>
</evidence>
<evidence type="ECO:0000256" key="1">
    <source>
        <dbReference type="ARBA" id="ARBA00006512"/>
    </source>
</evidence>
<evidence type="ECO:0000259" key="5">
    <source>
        <dbReference type="Pfam" id="PF03135"/>
    </source>
</evidence>
<dbReference type="InterPro" id="IPR051162">
    <property type="entry name" value="T4SS_component"/>
</dbReference>
<dbReference type="InterPro" id="IPR004346">
    <property type="entry name" value="CagE_TrbE_VirB"/>
</dbReference>
<dbReference type="Gene3D" id="1.10.8.730">
    <property type="match status" value="1"/>
</dbReference>
<sequence>MGGLATDRVRGAERPVFDFLPYSHHVTPTILATRGGEYLSTWALAGRAHEAASAEERASWVADLNNAWRGLAEPGVAFWSHLVRRRADDYEPSAFDNSFCRNLDRAYAASLRGSKFMLNELYLTPVLRTVGDEVLEALGRREKESVEAKLRRQQDGIARLDDVNRALGVTLRRYGAELLGTYEGAEGKVFSAPLEFLARLVNGERLPMPVCRGRFGDYMVVNRPLFGWHGEVGELRLPDRVRRFGMLEVFEYDGRGTLAGDLDCLLRADFELVLSQSFTALSKQAAKGFLERHKQRLLDAKDVAKSQIAEIDRALDQLMSGEFVLGEHHATLLAFGESVEEVRGHLAWARSEFLDRGIVAKPLDLALEAGFWAQLPGNFRWRPRPMAVTSENFLCFSPFHNFMSGKAKGNPWGPAVTVLRTASGTPLHFNFHASPPGEDSEGKRLLGNTLILGQSSAGKTVLLSFLLAQVQKFRPTVVAFDKDRGLEIAVRAMGGRYLPLRSGEPTGWNPFQLEPTSANLLFLKELVKALARAGGAELTHRDEEEIDSAVNTTMTLIDRRDRRLSVLLQSLPDPASGEGAHPSVASRLRRWCAGGEYGWVFDNEEDLLDLSSHRVYGFDITELLDAADARGPMMKYLLYRTEAMLDGRRFIYVFDEWWRALSAEDFAELTKNKGKTIRKQDGFLILCTQEPDDALQSPVGKSVLQQCATLLLLRNPSATREDYVEGLKLTPAEYELVRTLPEASRRFLVKQGESSAVAELDLSGMEGALAVLSGTPDRARLAAELTREVGDVPEKWLPRFWERVGVAAEPLEEAS</sequence>
<keyword evidence="3" id="KW-0067">ATP-binding</keyword>
<dbReference type="PANTHER" id="PTHR30121:SF12">
    <property type="entry name" value="TYPE IV SECRETION SYSTEM PROTEIN CAGE"/>
    <property type="match status" value="1"/>
</dbReference>
<dbReference type="PANTHER" id="PTHR30121">
    <property type="entry name" value="UNCHARACTERIZED PROTEIN YJGR-RELATED"/>
    <property type="match status" value="1"/>
</dbReference>
<dbReference type="SUPFAM" id="SSF52540">
    <property type="entry name" value="P-loop containing nucleoside triphosphate hydrolases"/>
    <property type="match status" value="1"/>
</dbReference>
<dbReference type="InterPro" id="IPR043964">
    <property type="entry name" value="P-loop_TraG"/>
</dbReference>
<dbReference type="NCBIfam" id="TIGR00929">
    <property type="entry name" value="VirB4_CagE"/>
    <property type="match status" value="1"/>
</dbReference>
<comment type="similarity">
    <text evidence="1">Belongs to the TrbE/VirB4 family.</text>
</comment>
<evidence type="ECO:0000313" key="7">
    <source>
        <dbReference type="EMBL" id="BDG08636.1"/>
    </source>
</evidence>
<dbReference type="RefSeq" id="WP_248345820.1">
    <property type="nucleotide sequence ID" value="NZ_AP025592.1"/>
</dbReference>
<evidence type="ECO:0000256" key="2">
    <source>
        <dbReference type="ARBA" id="ARBA00022741"/>
    </source>
</evidence>
<proteinExistence type="inferred from homology"/>
<keyword evidence="8" id="KW-1185">Reference proteome</keyword>
<feature type="domain" description="CagE TrbE VirB component of type IV transporter system central" evidence="5">
    <location>
        <begin position="178"/>
        <end position="384"/>
    </location>
</feature>
<keyword evidence="2" id="KW-0547">Nucleotide-binding</keyword>
<keyword evidence="4" id="KW-0843">Virulence</keyword>
<dbReference type="Proteomes" id="UP001162734">
    <property type="component" value="Chromosome"/>
</dbReference>
<organism evidence="7 8">
    <name type="scientific">Anaeromyxobacter paludicola</name>
    <dbReference type="NCBI Taxonomy" id="2918171"/>
    <lineage>
        <taxon>Bacteria</taxon>
        <taxon>Pseudomonadati</taxon>
        <taxon>Myxococcota</taxon>
        <taxon>Myxococcia</taxon>
        <taxon>Myxococcales</taxon>
        <taxon>Cystobacterineae</taxon>
        <taxon>Anaeromyxobacteraceae</taxon>
        <taxon>Anaeromyxobacter</taxon>
    </lineage>
</organism>
<reference evidence="8" key="1">
    <citation type="journal article" date="2022" name="Int. J. Syst. Evol. Microbiol.">
        <title>Anaeromyxobacter oryzae sp. nov., Anaeromyxobacter diazotrophicus sp. nov. and Anaeromyxobacter paludicola sp. nov., isolated from paddy soils.</title>
        <authorList>
            <person name="Itoh H."/>
            <person name="Xu Z."/>
            <person name="Mise K."/>
            <person name="Masuda Y."/>
            <person name="Ushijima N."/>
            <person name="Hayakawa C."/>
            <person name="Shiratori Y."/>
            <person name="Senoo K."/>
        </authorList>
    </citation>
    <scope>NUCLEOTIDE SEQUENCE [LARGE SCALE GENOMIC DNA]</scope>
    <source>
        <strain evidence="8">Red630</strain>
    </source>
</reference>
<dbReference type="EMBL" id="AP025592">
    <property type="protein sequence ID" value="BDG08636.1"/>
    <property type="molecule type" value="Genomic_DNA"/>
</dbReference>
<dbReference type="Pfam" id="PF19044">
    <property type="entry name" value="P-loop_TraG"/>
    <property type="match status" value="1"/>
</dbReference>
<dbReference type="InterPro" id="IPR027417">
    <property type="entry name" value="P-loop_NTPase"/>
</dbReference>
<accession>A0ABN6N643</accession>
<name>A0ABN6N643_9BACT</name>
<gene>
    <name evidence="7" type="primary">virB4</name>
    <name evidence="7" type="ORF">AMPC_17490</name>
</gene>
<dbReference type="InterPro" id="IPR018145">
    <property type="entry name" value="CagE_TrbE_VirB_cntrl_dom"/>
</dbReference>
<evidence type="ECO:0000313" key="8">
    <source>
        <dbReference type="Proteomes" id="UP001162734"/>
    </source>
</evidence>
<evidence type="ECO:0008006" key="9">
    <source>
        <dbReference type="Google" id="ProtNLM"/>
    </source>
</evidence>
<protein>
    <recommendedName>
        <fullName evidence="9">Type IV secretion/conjugal transfer ATPase, VirB4 family</fullName>
    </recommendedName>
</protein>
<evidence type="ECO:0000259" key="6">
    <source>
        <dbReference type="Pfam" id="PF19044"/>
    </source>
</evidence>
<evidence type="ECO:0000256" key="3">
    <source>
        <dbReference type="ARBA" id="ARBA00022840"/>
    </source>
</evidence>